<feature type="domain" description="HTH araC/xylS-type" evidence="4">
    <location>
        <begin position="280"/>
        <end position="378"/>
    </location>
</feature>
<keyword evidence="1" id="KW-0805">Transcription regulation</keyword>
<evidence type="ECO:0000313" key="5">
    <source>
        <dbReference type="EMBL" id="MDZ8120231.1"/>
    </source>
</evidence>
<dbReference type="RefSeq" id="WP_322610005.1">
    <property type="nucleotide sequence ID" value="NZ_JARVCO010000012.1"/>
</dbReference>
<dbReference type="Pfam" id="PF13377">
    <property type="entry name" value="Peripla_BP_3"/>
    <property type="match status" value="1"/>
</dbReference>
<organism evidence="5 6">
    <name type="scientific">Pontiella agarivorans</name>
    <dbReference type="NCBI Taxonomy" id="3038953"/>
    <lineage>
        <taxon>Bacteria</taxon>
        <taxon>Pseudomonadati</taxon>
        <taxon>Kiritimatiellota</taxon>
        <taxon>Kiritimatiellia</taxon>
        <taxon>Kiritimatiellales</taxon>
        <taxon>Pontiellaceae</taxon>
        <taxon>Pontiella</taxon>
    </lineage>
</organism>
<proteinExistence type="predicted"/>
<dbReference type="EMBL" id="JARVCO010000012">
    <property type="protein sequence ID" value="MDZ8120231.1"/>
    <property type="molecule type" value="Genomic_DNA"/>
</dbReference>
<dbReference type="Pfam" id="PF12833">
    <property type="entry name" value="HTH_18"/>
    <property type="match status" value="1"/>
</dbReference>
<dbReference type="SMART" id="SM00342">
    <property type="entry name" value="HTH_ARAC"/>
    <property type="match status" value="1"/>
</dbReference>
<evidence type="ECO:0000256" key="2">
    <source>
        <dbReference type="ARBA" id="ARBA00023125"/>
    </source>
</evidence>
<dbReference type="InterPro" id="IPR018060">
    <property type="entry name" value="HTH_AraC"/>
</dbReference>
<evidence type="ECO:0000256" key="1">
    <source>
        <dbReference type="ARBA" id="ARBA00023015"/>
    </source>
</evidence>
<comment type="caution">
    <text evidence="5">The sequence shown here is derived from an EMBL/GenBank/DDBJ whole genome shotgun (WGS) entry which is preliminary data.</text>
</comment>
<dbReference type="Gene3D" id="3.40.50.2300">
    <property type="match status" value="2"/>
</dbReference>
<evidence type="ECO:0000313" key="6">
    <source>
        <dbReference type="Proteomes" id="UP001290861"/>
    </source>
</evidence>
<protein>
    <submittedName>
        <fullName evidence="5">Helix-turn-helix domain-containing protein</fullName>
    </submittedName>
</protein>
<dbReference type="Proteomes" id="UP001290861">
    <property type="component" value="Unassembled WGS sequence"/>
</dbReference>
<reference evidence="5 6" key="1">
    <citation type="journal article" date="2024" name="Appl. Environ. Microbiol.">
        <title>Pontiella agarivorans sp. nov., a novel marine anaerobic bacterium capable of degrading macroalgal polysaccharides and fixing nitrogen.</title>
        <authorList>
            <person name="Liu N."/>
            <person name="Kivenson V."/>
            <person name="Peng X."/>
            <person name="Cui Z."/>
            <person name="Lankiewicz T.S."/>
            <person name="Gosselin K.M."/>
            <person name="English C.J."/>
            <person name="Blair E.M."/>
            <person name="O'Malley M.A."/>
            <person name="Valentine D.L."/>
        </authorList>
    </citation>
    <scope>NUCLEOTIDE SEQUENCE [LARGE SCALE GENOMIC DNA]</scope>
    <source>
        <strain evidence="5 6">NLcol2</strain>
    </source>
</reference>
<dbReference type="SUPFAM" id="SSF53822">
    <property type="entry name" value="Periplasmic binding protein-like I"/>
    <property type="match status" value="1"/>
</dbReference>
<gene>
    <name evidence="5" type="ORF">P9H32_16495</name>
</gene>
<dbReference type="InterPro" id="IPR028082">
    <property type="entry name" value="Peripla_BP_I"/>
</dbReference>
<evidence type="ECO:0000256" key="3">
    <source>
        <dbReference type="ARBA" id="ARBA00023163"/>
    </source>
</evidence>
<dbReference type="PROSITE" id="PS01124">
    <property type="entry name" value="HTH_ARAC_FAMILY_2"/>
    <property type="match status" value="1"/>
</dbReference>
<dbReference type="Gene3D" id="1.10.10.60">
    <property type="entry name" value="Homeodomain-like"/>
    <property type="match status" value="1"/>
</dbReference>
<keyword evidence="2" id="KW-0238">DNA-binding</keyword>
<name>A0ABU5N1A5_9BACT</name>
<sequence length="380" mass="42737">MKQEEHIPQVAILMNTENEWCSSLVNGIISYAQEAGPWNIWFRRASPRIFEHIPLDWKGDGIIARVANNSLAKEISKSGIPFVNVDDSPPPGLFAPSVMTDNAAGTQMAVNFFVERGFHSIALAGSRRTPMTIKYTESFEQAVAAYKLPFQFFEIYGNRGELKDRLVAWLHELPKPTGLLSCGVTGAAWIADCCREEDISVPHDIAILSSRFDKIICNSCYPPLSGLIAPTEEIGHQAAAQLHRMMQGDKVTNDNTYLPPLGILEQQSTDTIAVEDPDLAKAMKFLQAHACEPNPMEQLDRIIPMCRRSLERRFVKTYKRTPSEEIRKLRMNRAQELLAETDLPIQEIAEASGYSNYNYLSHAFKKATGMTPTAYRKQFR</sequence>
<dbReference type="InterPro" id="IPR009057">
    <property type="entry name" value="Homeodomain-like_sf"/>
</dbReference>
<dbReference type="InterPro" id="IPR018062">
    <property type="entry name" value="HTH_AraC-typ_CS"/>
</dbReference>
<dbReference type="InterPro" id="IPR046335">
    <property type="entry name" value="LacI/GalR-like_sensor"/>
</dbReference>
<evidence type="ECO:0000259" key="4">
    <source>
        <dbReference type="PROSITE" id="PS01124"/>
    </source>
</evidence>
<keyword evidence="6" id="KW-1185">Reference proteome</keyword>
<dbReference type="SUPFAM" id="SSF46689">
    <property type="entry name" value="Homeodomain-like"/>
    <property type="match status" value="1"/>
</dbReference>
<dbReference type="PANTHER" id="PTHR30146">
    <property type="entry name" value="LACI-RELATED TRANSCRIPTIONAL REPRESSOR"/>
    <property type="match status" value="1"/>
</dbReference>
<accession>A0ABU5N1A5</accession>
<dbReference type="PANTHER" id="PTHR30146:SF24">
    <property type="entry name" value="XYLOSE OPERON REGULATORY PROTEIN"/>
    <property type="match status" value="1"/>
</dbReference>
<keyword evidence="3" id="KW-0804">Transcription</keyword>
<dbReference type="PROSITE" id="PS00041">
    <property type="entry name" value="HTH_ARAC_FAMILY_1"/>
    <property type="match status" value="1"/>
</dbReference>